<accession>A0A1Q2CUN2</accession>
<evidence type="ECO:0000256" key="3">
    <source>
        <dbReference type="ARBA" id="ARBA00023163"/>
    </source>
</evidence>
<dbReference type="RefSeq" id="WP_077347433.1">
    <property type="nucleotide sequence ID" value="NZ_CP019607.1"/>
</dbReference>
<dbReference type="EMBL" id="CP019607">
    <property type="protein sequence ID" value="AQP49786.1"/>
    <property type="molecule type" value="Genomic_DNA"/>
</dbReference>
<dbReference type="PANTHER" id="PTHR30055:SF234">
    <property type="entry name" value="HTH-TYPE TRANSCRIPTIONAL REGULATOR BETI"/>
    <property type="match status" value="1"/>
</dbReference>
<feature type="domain" description="HTH tetR-type" evidence="5">
    <location>
        <begin position="1"/>
        <end position="61"/>
    </location>
</feature>
<keyword evidence="7" id="KW-1185">Reference proteome</keyword>
<dbReference type="InterPro" id="IPR041479">
    <property type="entry name" value="TetR_CgmR_C"/>
</dbReference>
<dbReference type="Gene3D" id="1.10.357.10">
    <property type="entry name" value="Tetracycline Repressor, domain 2"/>
    <property type="match status" value="1"/>
</dbReference>
<protein>
    <recommendedName>
        <fullName evidence="5">HTH tetR-type domain-containing protein</fullName>
    </recommendedName>
</protein>
<dbReference type="SUPFAM" id="SSF46689">
    <property type="entry name" value="Homeodomain-like"/>
    <property type="match status" value="1"/>
</dbReference>
<evidence type="ECO:0000313" key="6">
    <source>
        <dbReference type="EMBL" id="AQP49786.1"/>
    </source>
</evidence>
<organism evidence="6 7">
    <name type="scientific">Tessaracoccus flavescens</name>
    <dbReference type="NCBI Taxonomy" id="399497"/>
    <lineage>
        <taxon>Bacteria</taxon>
        <taxon>Bacillati</taxon>
        <taxon>Actinomycetota</taxon>
        <taxon>Actinomycetes</taxon>
        <taxon>Propionibacteriales</taxon>
        <taxon>Propionibacteriaceae</taxon>
        <taxon>Tessaracoccus</taxon>
    </lineage>
</organism>
<dbReference type="PROSITE" id="PS50977">
    <property type="entry name" value="HTH_TETR_2"/>
    <property type="match status" value="1"/>
</dbReference>
<dbReference type="Proteomes" id="UP000188235">
    <property type="component" value="Chromosome"/>
</dbReference>
<gene>
    <name evidence="6" type="ORF">BW733_02015</name>
</gene>
<dbReference type="GO" id="GO:0003700">
    <property type="term" value="F:DNA-binding transcription factor activity"/>
    <property type="evidence" value="ECO:0007669"/>
    <property type="project" value="TreeGrafter"/>
</dbReference>
<dbReference type="AlphaFoldDB" id="A0A1Q2CUN2"/>
<keyword evidence="1" id="KW-0805">Transcription regulation</keyword>
<dbReference type="PANTHER" id="PTHR30055">
    <property type="entry name" value="HTH-TYPE TRANSCRIPTIONAL REGULATOR RUTR"/>
    <property type="match status" value="1"/>
</dbReference>
<dbReference type="InterPro" id="IPR050109">
    <property type="entry name" value="HTH-type_TetR-like_transc_reg"/>
</dbReference>
<proteinExistence type="predicted"/>
<evidence type="ECO:0000256" key="2">
    <source>
        <dbReference type="ARBA" id="ARBA00023125"/>
    </source>
</evidence>
<dbReference type="GO" id="GO:0000976">
    <property type="term" value="F:transcription cis-regulatory region binding"/>
    <property type="evidence" value="ECO:0007669"/>
    <property type="project" value="TreeGrafter"/>
</dbReference>
<evidence type="ECO:0000259" key="5">
    <source>
        <dbReference type="PROSITE" id="PS50977"/>
    </source>
</evidence>
<reference evidence="6 7" key="1">
    <citation type="journal article" date="2008" name="Int. J. Syst. Evol. Microbiol.">
        <title>Tessaracoccus flavescens sp. nov., isolated from marine sediment.</title>
        <authorList>
            <person name="Lee D.W."/>
            <person name="Lee S.D."/>
        </authorList>
    </citation>
    <scope>NUCLEOTIDE SEQUENCE [LARGE SCALE GENOMIC DNA]</scope>
    <source>
        <strain evidence="6 7">SST-39T</strain>
    </source>
</reference>
<feature type="DNA-binding region" description="H-T-H motif" evidence="4">
    <location>
        <begin position="24"/>
        <end position="43"/>
    </location>
</feature>
<keyword evidence="3" id="KW-0804">Transcription</keyword>
<evidence type="ECO:0000256" key="4">
    <source>
        <dbReference type="PROSITE-ProRule" id="PRU00335"/>
    </source>
</evidence>
<dbReference type="OrthoDB" id="9816296at2"/>
<dbReference type="STRING" id="399497.BW733_02015"/>
<keyword evidence="2 4" id="KW-0238">DNA-binding</keyword>
<dbReference type="InterPro" id="IPR009057">
    <property type="entry name" value="Homeodomain-like_sf"/>
</dbReference>
<name>A0A1Q2CUN2_9ACTN</name>
<dbReference type="Pfam" id="PF17937">
    <property type="entry name" value="TetR_C_28"/>
    <property type="match status" value="1"/>
</dbReference>
<dbReference type="Pfam" id="PF00440">
    <property type="entry name" value="TetR_N"/>
    <property type="match status" value="1"/>
</dbReference>
<evidence type="ECO:0000313" key="7">
    <source>
        <dbReference type="Proteomes" id="UP000188235"/>
    </source>
</evidence>
<dbReference type="InterPro" id="IPR001647">
    <property type="entry name" value="HTH_TetR"/>
</dbReference>
<dbReference type="KEGG" id="tfa:BW733_02015"/>
<sequence length="174" mass="18842">MSARDRILDTLEAILISEGERAATLDAVAARAEVSKGGLLYHFPNREALIGGLVGRARNYAAAYRDELRSSPDGPTLAYIRTSAETNTDFDRTLIALGRLGGDQHPEAASALRAAQQDWVDLVREEIGDEATARAIVLMGDGLYYNAMFQDAPPRDVDGLLRVVEVLRASVSRG</sequence>
<evidence type="ECO:0000256" key="1">
    <source>
        <dbReference type="ARBA" id="ARBA00023015"/>
    </source>
</evidence>